<feature type="domain" description="S1 motif" evidence="9">
    <location>
        <begin position="640"/>
        <end position="721"/>
    </location>
</feature>
<evidence type="ECO:0000256" key="8">
    <source>
        <dbReference type="HAMAP-Rule" id="MF_01895"/>
    </source>
</evidence>
<evidence type="ECO:0000256" key="7">
    <source>
        <dbReference type="ARBA" id="ARBA00022884"/>
    </source>
</evidence>
<protein>
    <recommendedName>
        <fullName evidence="8">Ribonuclease R</fullName>
        <shortName evidence="8">RNase R</shortName>
        <ecNumber evidence="8">3.1.13.1</ecNumber>
    </recommendedName>
</protein>
<sequence>MDKWKKEDPHFARECQKYGQPIPSREYIIECLKHQNKPLTSRDLIKNLGLKDNKSQKAFYRRLKAMVREGQISYNNHRAYSVVSQSKLISGHIIGHRDGYGFLAPDEGGEDLYLSTQEMRSVLHGDRVIARITGIDKRGRKEGSIVEVLKHNNKQIVGRFVIEQKQGFLIPSNHRLNQDIFIPNKFQKGIKQNQIAVAEIIQQPTATTPPIGKITALLGDYQTPNIEVETAIYNYDLPHYWSKELLKEVKKFKSNIPKAEIQKRVDLRTLPLLTIDGEDAQDFDDAVYASQEGKNWRLWVAIADVSQYVSIHSAIDDEAKERGNSVYFPNQVIPMLPEVLSNNLCSLKPQEDRLALICEMEIGPRGGLHNFNFYPGIIKSAARLTYQQVAEMLLENNRELKKTYHSLLLHLEKMYALYQVLHKARIRRGTIDFDIEESQITFNEYQKIKNIHPRVRTPIHRLIEEFMILANTAAAHFLKQNKIPSLFRTHEHPAEEKLLDLRKFLGKLGLELPRGNDPQSKDFSQLLHSIRDRPDFHLIQTIILRSLKQAVYTPTDSTHFGLALKEYTHFTSPIRRYSDLLVHRAIHHILEKRAVQAFPYTKESMLDLGTHCSMTERRADEATRDAINWLKCEYMVNRVGETFNGLITGVTGFGLFVELCNIYVEGLIHISALDKDYFHFDLANYQLVGERTCKTYQLGDKLLVKVAHVNMDERKIDLILAS</sequence>
<dbReference type="SUPFAM" id="SSF50249">
    <property type="entry name" value="Nucleic acid-binding proteins"/>
    <property type="match status" value="4"/>
</dbReference>
<dbReference type="GO" id="GO:0006402">
    <property type="term" value="P:mRNA catabolic process"/>
    <property type="evidence" value="ECO:0007669"/>
    <property type="project" value="TreeGrafter"/>
</dbReference>
<dbReference type="InterPro" id="IPR011129">
    <property type="entry name" value="CSD"/>
</dbReference>
<comment type="catalytic activity">
    <reaction evidence="1 8">
        <text>Exonucleolytic cleavage in the 3'- to 5'-direction to yield nucleoside 5'-phosphates.</text>
        <dbReference type="EC" id="3.1.13.1"/>
    </reaction>
</comment>
<dbReference type="Pfam" id="PF00773">
    <property type="entry name" value="RNB"/>
    <property type="match status" value="1"/>
</dbReference>
<name>A0A7G1Q7A3_9GAMM</name>
<gene>
    <name evidence="8 10" type="primary">rnr</name>
    <name evidence="10" type="ORF">NSCAC_0143</name>
</gene>
<keyword evidence="6 8" id="KW-0269">Exonuclease</keyword>
<organism evidence="10 11">
    <name type="scientific">Candidatus Nitrosacidococcus tergens</name>
    <dbReference type="NCBI Taxonomy" id="553981"/>
    <lineage>
        <taxon>Bacteria</taxon>
        <taxon>Pseudomonadati</taxon>
        <taxon>Pseudomonadota</taxon>
        <taxon>Gammaproteobacteria</taxon>
        <taxon>Chromatiales</taxon>
        <taxon>Chromatiaceae</taxon>
        <taxon>Candidatus Nitrosacidococcus</taxon>
    </lineage>
</organism>
<dbReference type="InterPro" id="IPR013223">
    <property type="entry name" value="RNase_B_OB_dom"/>
</dbReference>
<dbReference type="GO" id="GO:0003723">
    <property type="term" value="F:RNA binding"/>
    <property type="evidence" value="ECO:0007669"/>
    <property type="project" value="UniProtKB-UniRule"/>
</dbReference>
<keyword evidence="3 8" id="KW-0963">Cytoplasm</keyword>
<dbReference type="PANTHER" id="PTHR23355:SF9">
    <property type="entry name" value="DIS3-LIKE EXONUCLEASE 2"/>
    <property type="match status" value="1"/>
</dbReference>
<dbReference type="EC" id="3.1.13.1" evidence="8"/>
<dbReference type="SMART" id="SM00955">
    <property type="entry name" value="RNB"/>
    <property type="match status" value="1"/>
</dbReference>
<dbReference type="Gene3D" id="2.40.50.140">
    <property type="entry name" value="Nucleic acid-binding proteins"/>
    <property type="match status" value="2"/>
</dbReference>
<keyword evidence="4 8" id="KW-0540">Nuclease</keyword>
<dbReference type="SMART" id="SM00357">
    <property type="entry name" value="CSP"/>
    <property type="match status" value="1"/>
</dbReference>
<dbReference type="InterPro" id="IPR003029">
    <property type="entry name" value="S1_domain"/>
</dbReference>
<dbReference type="Proteomes" id="UP000516072">
    <property type="component" value="Chromosome"/>
</dbReference>
<dbReference type="KEGG" id="ntg:NSCAC_0143"/>
<dbReference type="InterPro" id="IPR012340">
    <property type="entry name" value="NA-bd_OB-fold"/>
</dbReference>
<dbReference type="CDD" id="cd04471">
    <property type="entry name" value="S1_RNase_R"/>
    <property type="match status" value="1"/>
</dbReference>
<proteinExistence type="inferred from homology"/>
<dbReference type="InterPro" id="IPR004476">
    <property type="entry name" value="RNase_II/RNase_R"/>
</dbReference>
<dbReference type="PANTHER" id="PTHR23355">
    <property type="entry name" value="RIBONUCLEASE"/>
    <property type="match status" value="1"/>
</dbReference>
<dbReference type="Pfam" id="PF08206">
    <property type="entry name" value="OB_RNB"/>
    <property type="match status" value="1"/>
</dbReference>
<keyword evidence="5 8" id="KW-0378">Hydrolase</keyword>
<dbReference type="PROSITE" id="PS50126">
    <property type="entry name" value="S1"/>
    <property type="match status" value="1"/>
</dbReference>
<dbReference type="AlphaFoldDB" id="A0A7G1Q7A3"/>
<evidence type="ECO:0000256" key="2">
    <source>
        <dbReference type="ARBA" id="ARBA00004496"/>
    </source>
</evidence>
<comment type="similarity">
    <text evidence="8">Belongs to the RNR ribonuclease family. RNase R subfamily.</text>
</comment>
<evidence type="ECO:0000256" key="6">
    <source>
        <dbReference type="ARBA" id="ARBA00022839"/>
    </source>
</evidence>
<dbReference type="RefSeq" id="WP_197744541.1">
    <property type="nucleotide sequence ID" value="NZ_LR778175.1"/>
</dbReference>
<evidence type="ECO:0000313" key="10">
    <source>
        <dbReference type="EMBL" id="CAB1274387.1"/>
    </source>
</evidence>
<dbReference type="Pfam" id="PF17876">
    <property type="entry name" value="CSD2"/>
    <property type="match status" value="1"/>
</dbReference>
<evidence type="ECO:0000313" key="11">
    <source>
        <dbReference type="Proteomes" id="UP000516072"/>
    </source>
</evidence>
<evidence type="ECO:0000256" key="4">
    <source>
        <dbReference type="ARBA" id="ARBA00022722"/>
    </source>
</evidence>
<accession>A0A7G1Q7A3</accession>
<comment type="function">
    <text evidence="8">3'-5' exoribonuclease that releases 5'-nucleoside monophosphates and is involved in maturation of structured RNAs.</text>
</comment>
<dbReference type="InterPro" id="IPR011805">
    <property type="entry name" value="RNase_R"/>
</dbReference>
<evidence type="ECO:0000259" key="9">
    <source>
        <dbReference type="PROSITE" id="PS50126"/>
    </source>
</evidence>
<dbReference type="EMBL" id="LR778175">
    <property type="protein sequence ID" value="CAB1274387.1"/>
    <property type="molecule type" value="Genomic_DNA"/>
</dbReference>
<evidence type="ECO:0000256" key="1">
    <source>
        <dbReference type="ARBA" id="ARBA00001849"/>
    </source>
</evidence>
<keyword evidence="7 8" id="KW-0694">RNA-binding</keyword>
<dbReference type="GO" id="GO:0005829">
    <property type="term" value="C:cytosol"/>
    <property type="evidence" value="ECO:0007669"/>
    <property type="project" value="TreeGrafter"/>
</dbReference>
<dbReference type="InterPro" id="IPR050180">
    <property type="entry name" value="RNR_Ribonuclease"/>
</dbReference>
<keyword evidence="11" id="KW-1185">Reference proteome</keyword>
<dbReference type="HAMAP" id="MF_01895">
    <property type="entry name" value="RNase_R"/>
    <property type="match status" value="1"/>
</dbReference>
<dbReference type="InterPro" id="IPR040476">
    <property type="entry name" value="CSD2"/>
</dbReference>
<dbReference type="InterPro" id="IPR022966">
    <property type="entry name" value="RNase_II/R_CS"/>
</dbReference>
<evidence type="ECO:0000256" key="5">
    <source>
        <dbReference type="ARBA" id="ARBA00022801"/>
    </source>
</evidence>
<dbReference type="PROSITE" id="PS01175">
    <property type="entry name" value="RIBONUCLEASE_II"/>
    <property type="match status" value="1"/>
</dbReference>
<dbReference type="NCBIfam" id="TIGR00358">
    <property type="entry name" value="3_prime_RNase"/>
    <property type="match status" value="1"/>
</dbReference>
<evidence type="ECO:0000256" key="3">
    <source>
        <dbReference type="ARBA" id="ARBA00022490"/>
    </source>
</evidence>
<dbReference type="NCBIfam" id="TIGR02063">
    <property type="entry name" value="RNase_R"/>
    <property type="match status" value="1"/>
</dbReference>
<reference evidence="10 11" key="1">
    <citation type="submission" date="2020-03" db="EMBL/GenBank/DDBJ databases">
        <authorList>
            <person name="Picone N."/>
        </authorList>
    </citation>
    <scope>NUCLEOTIDE SEQUENCE [LARGE SCALE GENOMIC DNA]</scope>
    <source>
        <strain evidence="10">NSCAC1</strain>
    </source>
</reference>
<dbReference type="InterPro" id="IPR001900">
    <property type="entry name" value="RNase_II/R"/>
</dbReference>
<dbReference type="GO" id="GO:0008859">
    <property type="term" value="F:exoribonuclease II activity"/>
    <property type="evidence" value="ECO:0007669"/>
    <property type="project" value="UniProtKB-UniRule"/>
</dbReference>
<dbReference type="SMART" id="SM00316">
    <property type="entry name" value="S1"/>
    <property type="match status" value="1"/>
</dbReference>
<dbReference type="Pfam" id="PF00575">
    <property type="entry name" value="S1"/>
    <property type="match status" value="1"/>
</dbReference>
<comment type="subcellular location">
    <subcellularLocation>
        <location evidence="2 8">Cytoplasm</location>
    </subcellularLocation>
</comment>